<keyword evidence="3" id="KW-1185">Reference proteome</keyword>
<dbReference type="Gene3D" id="3.80.10.10">
    <property type="entry name" value="Ribonuclease Inhibitor"/>
    <property type="match status" value="1"/>
</dbReference>
<dbReference type="InterPro" id="IPR032675">
    <property type="entry name" value="LRR_dom_sf"/>
</dbReference>
<sequence>MCWRGAILRLKHTPSLSSVLDRLAHLPKDVVLQVTTSGSLPSAFLRELSKNNMLESLVFTPEGETQHEEEESKTRPRPPSLPQLDNPGDESSSDGKDHQEDGESLRNGKLARISKRKVEPESIKNLNSADNEKKPKRLRSKNKLAEELFDEEEDGLEQNQQVQNSVNRQLCPNPWISHLRSPGFDSAKKRESEGETSGSLDHRLMKDIIQASKHLKKLDLGGINEFMAYADELFDGFCDQVPALQVLHFFRHSGEAQPPLASHLSPSLLSLSHLQVLTLNVEHVTAELVRGLAKENHVSMTSFNIIVSHRPKNLHPVADDIWLAFSQHSPSCEMSLNLIECPEMVLVLSAFLKPSMPLAHFRQFFCSLISPESLILLVEYYRSKLKSLHLVDQVNRSRDTFTSSTIIPDLLITMGWKCSILSEIVLVGYEYVGEDLVGLSRLRGKGLQSLILPRRSILTSSRGHFSWVLEVTPLLLLILL</sequence>
<reference evidence="2" key="1">
    <citation type="submission" date="2020-11" db="EMBL/GenBank/DDBJ databases">
        <authorList>
            <person name="Tran Van P."/>
        </authorList>
    </citation>
    <scope>NUCLEOTIDE SEQUENCE</scope>
</reference>
<evidence type="ECO:0000313" key="2">
    <source>
        <dbReference type="EMBL" id="CAD7246743.1"/>
    </source>
</evidence>
<organism evidence="2">
    <name type="scientific">Darwinula stevensoni</name>
    <dbReference type="NCBI Taxonomy" id="69355"/>
    <lineage>
        <taxon>Eukaryota</taxon>
        <taxon>Metazoa</taxon>
        <taxon>Ecdysozoa</taxon>
        <taxon>Arthropoda</taxon>
        <taxon>Crustacea</taxon>
        <taxon>Oligostraca</taxon>
        <taxon>Ostracoda</taxon>
        <taxon>Podocopa</taxon>
        <taxon>Podocopida</taxon>
        <taxon>Darwinulocopina</taxon>
        <taxon>Darwinuloidea</taxon>
        <taxon>Darwinulidae</taxon>
        <taxon>Darwinula</taxon>
    </lineage>
</organism>
<feature type="compositionally biased region" description="Basic and acidic residues" evidence="1">
    <location>
        <begin position="93"/>
        <end position="106"/>
    </location>
</feature>
<dbReference type="PANTHER" id="PTHR20933">
    <property type="entry name" value="F-BOX ONLY PROTEIN 33"/>
    <property type="match status" value="1"/>
</dbReference>
<dbReference type="Proteomes" id="UP000677054">
    <property type="component" value="Unassembled WGS sequence"/>
</dbReference>
<protein>
    <submittedName>
        <fullName evidence="2">Uncharacterized protein</fullName>
    </submittedName>
</protein>
<evidence type="ECO:0000256" key="1">
    <source>
        <dbReference type="SAM" id="MobiDB-lite"/>
    </source>
</evidence>
<dbReference type="PANTHER" id="PTHR20933:SF3">
    <property type="entry name" value="F-BOX ONLY PROTEIN 33"/>
    <property type="match status" value="1"/>
</dbReference>
<dbReference type="OrthoDB" id="8757000at2759"/>
<dbReference type="AlphaFoldDB" id="A0A7R8XAJ9"/>
<evidence type="ECO:0000313" key="3">
    <source>
        <dbReference type="Proteomes" id="UP000677054"/>
    </source>
</evidence>
<feature type="region of interest" description="Disordered" evidence="1">
    <location>
        <begin position="61"/>
        <end position="139"/>
    </location>
</feature>
<dbReference type="EMBL" id="LR900744">
    <property type="protein sequence ID" value="CAD7246743.1"/>
    <property type="molecule type" value="Genomic_DNA"/>
</dbReference>
<name>A0A7R8XAJ9_9CRUS</name>
<accession>A0A7R8XAJ9</accession>
<dbReference type="EMBL" id="CAJPEV010001227">
    <property type="protein sequence ID" value="CAG0891471.1"/>
    <property type="molecule type" value="Genomic_DNA"/>
</dbReference>
<feature type="compositionally biased region" description="Basic and acidic residues" evidence="1">
    <location>
        <begin position="64"/>
        <end position="74"/>
    </location>
</feature>
<gene>
    <name evidence="2" type="ORF">DSTB1V02_LOCUS6589</name>
</gene>
<proteinExistence type="predicted"/>
<dbReference type="GO" id="GO:0031398">
    <property type="term" value="P:positive regulation of protein ubiquitination"/>
    <property type="evidence" value="ECO:0007669"/>
    <property type="project" value="TreeGrafter"/>
</dbReference>